<dbReference type="InterPro" id="IPR024083">
    <property type="entry name" value="Fumarase/histidase_N"/>
</dbReference>
<dbReference type="PATRIC" id="fig|229920.5.peg.1057"/>
<evidence type="ECO:0000313" key="2">
    <source>
        <dbReference type="EMBL" id="KPL72561.1"/>
    </source>
</evidence>
<dbReference type="InterPro" id="IPR001106">
    <property type="entry name" value="Aromatic_Lyase"/>
</dbReference>
<accession>A0A0P6X053</accession>
<dbReference type="PANTHER" id="PTHR10362">
    <property type="entry name" value="HISTIDINE AMMONIA-LYASE"/>
    <property type="match status" value="1"/>
</dbReference>
<comment type="caution">
    <text evidence="2">The sequence shown here is derived from an EMBL/GenBank/DDBJ whole genome shotgun (WGS) entry which is preliminary data.</text>
</comment>
<gene>
    <name evidence="2" type="ORF">ADM99_05435</name>
</gene>
<dbReference type="RefSeq" id="WP_062421392.1">
    <property type="nucleotide sequence ID" value="NZ_BBYA01000008.1"/>
</dbReference>
<dbReference type="InterPro" id="IPR008948">
    <property type="entry name" value="L-Aspartase-like"/>
</dbReference>
<dbReference type="CDD" id="cd00332">
    <property type="entry name" value="PAL-HAL"/>
    <property type="match status" value="1"/>
</dbReference>
<dbReference type="STRING" id="229920.ADM99_05435"/>
<reference evidence="2 3" key="1">
    <citation type="submission" date="2015-07" db="EMBL/GenBank/DDBJ databases">
        <title>Genome sequence of Leptolinea tardivitalis DSM 16556.</title>
        <authorList>
            <person name="Hemp J."/>
            <person name="Ward L.M."/>
            <person name="Pace L.A."/>
            <person name="Fischer W.W."/>
        </authorList>
    </citation>
    <scope>NUCLEOTIDE SEQUENCE [LARGE SCALE GENOMIC DNA]</scope>
    <source>
        <strain evidence="2 3">YMTK-2</strain>
    </source>
</reference>
<keyword evidence="3" id="KW-1185">Reference proteome</keyword>
<evidence type="ECO:0000313" key="3">
    <source>
        <dbReference type="Proteomes" id="UP000050430"/>
    </source>
</evidence>
<dbReference type="OrthoDB" id="9806955at2"/>
<dbReference type="GO" id="GO:0016841">
    <property type="term" value="F:ammonia-lyase activity"/>
    <property type="evidence" value="ECO:0007669"/>
    <property type="project" value="UniProtKB-ARBA"/>
</dbReference>
<protein>
    <recommendedName>
        <fullName evidence="4">Histidine ammonia-lyase</fullName>
    </recommendedName>
</protein>
<dbReference type="Gene3D" id="1.10.275.10">
    <property type="entry name" value="Fumarase/aspartase (N-terminal domain)"/>
    <property type="match status" value="1"/>
</dbReference>
<dbReference type="EMBL" id="LGCK01000007">
    <property type="protein sequence ID" value="KPL72561.1"/>
    <property type="molecule type" value="Genomic_DNA"/>
</dbReference>
<dbReference type="Gene3D" id="1.20.200.10">
    <property type="entry name" value="Fumarase/aspartase (Central domain)"/>
    <property type="match status" value="1"/>
</dbReference>
<sequence>MIELTGYDLTLDQIEDAARKGEQAQLSKQAEDQIVQSRSWVDEIVASEKPVYGINTGYGIFSDRRINKQDARKLARNLILSHAVGTGNYLPEDIVRAAILIRANTLAKGFSGARPVLIERLLDLNTHRVIPLIPEKGSMGSSGDLAPLCHLGLILTRDDDDNEALSGEAIFHGQTMSGKAAMQAAGLERIILQPKEGLALSNGATFSAAIAALCVIDFEYYLRLADLAVSMTLESVKGCSSAFDERLHNARGHKGQIESARRIRSNTIGSTLVDSAGRVQDAYSIRCAPQVHGASQDALNYVKGLIEIEINAATDNPLLFESGSAISGGNFHGEPIAQAMDVLKIAAAEIGAISERRIFRLLDGNLNSGLPSMLVDSQVDAGLNSGLMMLQYTAASLVLENQALAAPDSVYSLPTSANQEDHNANSMNAARHARSLLENLKHILASELFTASRALTQRLRDEKNTHLGKGTGYNYELIRNLIPYEAGDTYWEPGIVRIKEMIDRKEFTG</sequence>
<name>A0A0P6X053_9CHLR</name>
<dbReference type="AlphaFoldDB" id="A0A0P6X053"/>
<evidence type="ECO:0008006" key="4">
    <source>
        <dbReference type="Google" id="ProtNLM"/>
    </source>
</evidence>
<keyword evidence="1" id="KW-0456">Lyase</keyword>
<proteinExistence type="predicted"/>
<organism evidence="2 3">
    <name type="scientific">Leptolinea tardivitalis</name>
    <dbReference type="NCBI Taxonomy" id="229920"/>
    <lineage>
        <taxon>Bacteria</taxon>
        <taxon>Bacillati</taxon>
        <taxon>Chloroflexota</taxon>
        <taxon>Anaerolineae</taxon>
        <taxon>Anaerolineales</taxon>
        <taxon>Anaerolineaceae</taxon>
        <taxon>Leptolinea</taxon>
    </lineage>
</organism>
<evidence type="ECO:0000256" key="1">
    <source>
        <dbReference type="ARBA" id="ARBA00023239"/>
    </source>
</evidence>
<dbReference type="Proteomes" id="UP000050430">
    <property type="component" value="Unassembled WGS sequence"/>
</dbReference>
<dbReference type="NCBIfam" id="NF006871">
    <property type="entry name" value="PRK09367.1"/>
    <property type="match status" value="1"/>
</dbReference>
<dbReference type="Pfam" id="PF00221">
    <property type="entry name" value="Lyase_aromatic"/>
    <property type="match status" value="1"/>
</dbReference>
<dbReference type="SUPFAM" id="SSF48557">
    <property type="entry name" value="L-aspartase-like"/>
    <property type="match status" value="1"/>
</dbReference>